<dbReference type="EMBL" id="JAGPUO010000011">
    <property type="protein sequence ID" value="KAG5659668.1"/>
    <property type="molecule type" value="Genomic_DNA"/>
</dbReference>
<dbReference type="PANTHER" id="PTHR42037">
    <property type="match status" value="1"/>
</dbReference>
<proteinExistence type="predicted"/>
<sequence>MNKTRGPTQIGEADLSRFVLHSALLRLIDHVRGEPTRYTLDENPDSSLFGSWQLTQKFLDSFALICSTSGSGAKTASAVCLETHGQDGTILRVARNHGMTPEDLAGLKNVLKVLKEVAIKERLSTQAEPEILQLIVKLDTGRILSFAKRIENRGIRDFLQKARSRLNDRQVKSEKFGIWLDKCPFLTSTSQGWNHATTVTFIDWASQARWYRAEQFQTLLGPEKSQYQVWLYDLHKIARYYSAVKSMVKFAMKEPGIFKDIYIQEITAPKPVPFQLPNEETPLFTAVSKLMEKDTHSTMEQLEKHLDTQNVESQLRDACRLNLTLHAEMQLVVFYEGSPERAPRVRLIGTSKKACFLCNEYLRHHPLKLQVSACHQKIYPSWRPPPYYQVPGKYMSAPFNKLLDNIEKLTKRDLKTALGAPRRHMNYDSTAGPSLTLTASVPTELRSLQVAQRRLNIQDDASSEDSD</sequence>
<dbReference type="InterPro" id="IPR027796">
    <property type="entry name" value="OTT_1508_deam-like"/>
</dbReference>
<protein>
    <submittedName>
        <fullName evidence="1">Uncharacterized protein</fullName>
    </submittedName>
</protein>
<evidence type="ECO:0000313" key="1">
    <source>
        <dbReference type="EMBL" id="KAG5659668.1"/>
    </source>
</evidence>
<dbReference type="Proteomes" id="UP000782241">
    <property type="component" value="Unassembled WGS sequence"/>
</dbReference>
<name>A0A9P7KRB2_9HYPO</name>
<comment type="caution">
    <text evidence="1">The sequence shown here is derived from an EMBL/GenBank/DDBJ whole genome shotgun (WGS) entry which is preliminary data.</text>
</comment>
<dbReference type="AlphaFoldDB" id="A0A9P7KRB2"/>
<organism evidence="1 2">
    <name type="scientific">Fusarium avenaceum</name>
    <dbReference type="NCBI Taxonomy" id="40199"/>
    <lineage>
        <taxon>Eukaryota</taxon>
        <taxon>Fungi</taxon>
        <taxon>Dikarya</taxon>
        <taxon>Ascomycota</taxon>
        <taxon>Pezizomycotina</taxon>
        <taxon>Sordariomycetes</taxon>
        <taxon>Hypocreomycetidae</taxon>
        <taxon>Hypocreales</taxon>
        <taxon>Nectriaceae</taxon>
        <taxon>Fusarium</taxon>
        <taxon>Fusarium tricinctum species complex</taxon>
    </lineage>
</organism>
<dbReference type="Pfam" id="PF14441">
    <property type="entry name" value="OTT_1508_deam"/>
    <property type="match status" value="1"/>
</dbReference>
<reference evidence="1" key="1">
    <citation type="submission" date="2021-04" db="EMBL/GenBank/DDBJ databases">
        <title>Draft genome of Fusarium avenaceum strain F156N33, isolated from an atmospheric sample in Virginia.</title>
        <authorList>
            <person name="Yang S."/>
            <person name="Vinatzer B.A."/>
            <person name="Coleman J."/>
        </authorList>
    </citation>
    <scope>NUCLEOTIDE SEQUENCE</scope>
    <source>
        <strain evidence="1">F156N33</strain>
    </source>
</reference>
<evidence type="ECO:0000313" key="2">
    <source>
        <dbReference type="Proteomes" id="UP000782241"/>
    </source>
</evidence>
<keyword evidence="2" id="KW-1185">Reference proteome</keyword>
<gene>
    <name evidence="1" type="ORF">KAF25_002227</name>
</gene>
<dbReference type="PANTHER" id="PTHR42037:SF1">
    <property type="match status" value="1"/>
</dbReference>
<accession>A0A9P7KRB2</accession>